<feature type="compositionally biased region" description="Polar residues" evidence="1">
    <location>
        <begin position="211"/>
        <end position="220"/>
    </location>
</feature>
<feature type="region of interest" description="Disordered" evidence="1">
    <location>
        <begin position="1"/>
        <end position="22"/>
    </location>
</feature>
<feature type="compositionally biased region" description="Pro residues" evidence="1">
    <location>
        <begin position="248"/>
        <end position="261"/>
    </location>
</feature>
<feature type="compositionally biased region" description="Basic residues" evidence="1">
    <location>
        <begin position="229"/>
        <end position="246"/>
    </location>
</feature>
<evidence type="ECO:0000313" key="3">
    <source>
        <dbReference type="Proteomes" id="UP001148614"/>
    </source>
</evidence>
<keyword evidence="3" id="KW-1185">Reference proteome</keyword>
<evidence type="ECO:0000313" key="2">
    <source>
        <dbReference type="EMBL" id="KAJ3562233.1"/>
    </source>
</evidence>
<dbReference type="AlphaFoldDB" id="A0A9W8TJY9"/>
<comment type="caution">
    <text evidence="2">The sequence shown here is derived from an EMBL/GenBank/DDBJ whole genome shotgun (WGS) entry which is preliminary data.</text>
</comment>
<dbReference type="EMBL" id="JANPWZ010001935">
    <property type="protein sequence ID" value="KAJ3562233.1"/>
    <property type="molecule type" value="Genomic_DNA"/>
</dbReference>
<feature type="compositionally biased region" description="Low complexity" evidence="1">
    <location>
        <begin position="1"/>
        <end position="14"/>
    </location>
</feature>
<dbReference type="VEuPathDB" id="FungiDB:F4678DRAFT_463660"/>
<organism evidence="2 3">
    <name type="scientific">Xylaria arbuscula</name>
    <dbReference type="NCBI Taxonomy" id="114810"/>
    <lineage>
        <taxon>Eukaryota</taxon>
        <taxon>Fungi</taxon>
        <taxon>Dikarya</taxon>
        <taxon>Ascomycota</taxon>
        <taxon>Pezizomycotina</taxon>
        <taxon>Sordariomycetes</taxon>
        <taxon>Xylariomycetidae</taxon>
        <taxon>Xylariales</taxon>
        <taxon>Xylariaceae</taxon>
        <taxon>Xylaria</taxon>
    </lineage>
</organism>
<feature type="region of interest" description="Disordered" evidence="1">
    <location>
        <begin position="189"/>
        <end position="266"/>
    </location>
</feature>
<sequence>MAGSSEATESSSPSNLDQEPQARQWSQYELDTVCALICKYEHLASANVKRGKRGGSHYDYTGDWVLSFATKLNEALHGTRGYKHDIASDDVKELMDFIETKNEAVMNYIQRQSAPFRVSRAKKFAFQRLYQTFSRAFFEWTLTRREKRHDPSSSDGEEETRSLCIDYSLSSQEGANYLLGAARNEKNLQPVIDPNRGRIPNSIYGRRGRDASTTSSQSQDGKAYPSPRTRVRGQHWLRCRNRRRAPIHIPPPPPPPPPPPHEGSAVQSTYMDTQLFTTNETGPYHHPAWHAYYENPYLDSSATPLAPPSPAYFGHADLRQSIHPTGPRPETPMRTHNDRPEQESFSRSEASMLPVCGNSYNTLAQGGYEYPEPQQEAGSYNYSSTFESPASPVFEPKYVTGDGTSTEGPFHLNYNNGYSYHYEPASDGSGTEFVDY</sequence>
<protein>
    <submittedName>
        <fullName evidence="2">Uncharacterized protein</fullName>
    </submittedName>
</protein>
<accession>A0A9W8TJY9</accession>
<proteinExistence type="predicted"/>
<evidence type="ECO:0000256" key="1">
    <source>
        <dbReference type="SAM" id="MobiDB-lite"/>
    </source>
</evidence>
<name>A0A9W8TJY9_9PEZI</name>
<gene>
    <name evidence="2" type="ORF">NPX13_g8641</name>
</gene>
<reference evidence="2" key="1">
    <citation type="submission" date="2022-07" db="EMBL/GenBank/DDBJ databases">
        <title>Genome Sequence of Xylaria arbuscula.</title>
        <authorList>
            <person name="Buettner E."/>
        </authorList>
    </citation>
    <scope>NUCLEOTIDE SEQUENCE</scope>
    <source>
        <strain evidence="2">VT107</strain>
    </source>
</reference>
<dbReference type="Proteomes" id="UP001148614">
    <property type="component" value="Unassembled WGS sequence"/>
</dbReference>